<proteinExistence type="predicted"/>
<sequence>MEMRGSITSLACRPLREASGLSEEIKTQPLPPCHQMQWSLMDRFLHGAFSTWVKWTRQIEEAVARQNRRIYRRKVRNFPAHSRPGESCCWCSKY</sequence>
<protein>
    <submittedName>
        <fullName evidence="1">Uncharacterized protein</fullName>
    </submittedName>
</protein>
<keyword evidence="2" id="KW-1185">Reference proteome</keyword>
<organism evidence="1 2">
    <name type="scientific">Plakobranchus ocellatus</name>
    <dbReference type="NCBI Taxonomy" id="259542"/>
    <lineage>
        <taxon>Eukaryota</taxon>
        <taxon>Metazoa</taxon>
        <taxon>Spiralia</taxon>
        <taxon>Lophotrochozoa</taxon>
        <taxon>Mollusca</taxon>
        <taxon>Gastropoda</taxon>
        <taxon>Heterobranchia</taxon>
        <taxon>Euthyneura</taxon>
        <taxon>Panpulmonata</taxon>
        <taxon>Sacoglossa</taxon>
        <taxon>Placobranchoidea</taxon>
        <taxon>Plakobranchidae</taxon>
        <taxon>Plakobranchus</taxon>
    </lineage>
</organism>
<evidence type="ECO:0000313" key="2">
    <source>
        <dbReference type="Proteomes" id="UP000735302"/>
    </source>
</evidence>
<dbReference type="Proteomes" id="UP000735302">
    <property type="component" value="Unassembled WGS sequence"/>
</dbReference>
<reference evidence="1 2" key="1">
    <citation type="journal article" date="2021" name="Elife">
        <title>Chloroplast acquisition without the gene transfer in kleptoplastic sea slugs, Plakobranchus ocellatus.</title>
        <authorList>
            <person name="Maeda T."/>
            <person name="Takahashi S."/>
            <person name="Yoshida T."/>
            <person name="Shimamura S."/>
            <person name="Takaki Y."/>
            <person name="Nagai Y."/>
            <person name="Toyoda A."/>
            <person name="Suzuki Y."/>
            <person name="Arimoto A."/>
            <person name="Ishii H."/>
            <person name="Satoh N."/>
            <person name="Nishiyama T."/>
            <person name="Hasebe M."/>
            <person name="Maruyama T."/>
            <person name="Minagawa J."/>
            <person name="Obokata J."/>
            <person name="Shigenobu S."/>
        </authorList>
    </citation>
    <scope>NUCLEOTIDE SEQUENCE [LARGE SCALE GENOMIC DNA]</scope>
</reference>
<gene>
    <name evidence="1" type="ORF">PoB_007570600</name>
</gene>
<name>A0AAV4DZC6_9GAST</name>
<dbReference type="AlphaFoldDB" id="A0AAV4DZC6"/>
<comment type="caution">
    <text evidence="1">The sequence shown here is derived from an EMBL/GenBank/DDBJ whole genome shotgun (WGS) entry which is preliminary data.</text>
</comment>
<evidence type="ECO:0000313" key="1">
    <source>
        <dbReference type="EMBL" id="GFO49201.1"/>
    </source>
</evidence>
<accession>A0AAV4DZC6</accession>
<dbReference type="EMBL" id="BLXT01008461">
    <property type="protein sequence ID" value="GFO49201.1"/>
    <property type="molecule type" value="Genomic_DNA"/>
</dbReference>